<dbReference type="AlphaFoldDB" id="A0A0R0CPB6"/>
<organism evidence="2 3">
    <name type="scientific">Pseudoxanthomonas dokdonensis</name>
    <dbReference type="NCBI Taxonomy" id="344882"/>
    <lineage>
        <taxon>Bacteria</taxon>
        <taxon>Pseudomonadati</taxon>
        <taxon>Pseudomonadota</taxon>
        <taxon>Gammaproteobacteria</taxon>
        <taxon>Lysobacterales</taxon>
        <taxon>Lysobacteraceae</taxon>
        <taxon>Pseudoxanthomonas</taxon>
    </lineage>
</organism>
<feature type="region of interest" description="Disordered" evidence="1">
    <location>
        <begin position="1"/>
        <end position="117"/>
    </location>
</feature>
<proteinExistence type="predicted"/>
<reference evidence="2 3" key="1">
    <citation type="submission" date="2015-05" db="EMBL/GenBank/DDBJ databases">
        <title>Genome sequencing and analysis of members of genus Stenotrophomonas.</title>
        <authorList>
            <person name="Patil P.P."/>
            <person name="Midha S."/>
            <person name="Patil P.B."/>
        </authorList>
    </citation>
    <scope>NUCLEOTIDE SEQUENCE [LARGE SCALE GENOMIC DNA]</scope>
    <source>
        <strain evidence="2 3">DSM 21858</strain>
    </source>
</reference>
<dbReference type="EMBL" id="LDJL01000002">
    <property type="protein sequence ID" value="KRG71727.1"/>
    <property type="molecule type" value="Genomic_DNA"/>
</dbReference>
<comment type="caution">
    <text evidence="2">The sequence shown here is derived from an EMBL/GenBank/DDBJ whole genome shotgun (WGS) entry which is preliminary data.</text>
</comment>
<dbReference type="InterPro" id="IPR021834">
    <property type="entry name" value="DUF3426"/>
</dbReference>
<dbReference type="PATRIC" id="fig|344882.3.peg.1633"/>
<feature type="compositionally biased region" description="Low complexity" evidence="1">
    <location>
        <begin position="38"/>
        <end position="98"/>
    </location>
</feature>
<dbReference type="Pfam" id="PF11906">
    <property type="entry name" value="DUF3426"/>
    <property type="match status" value="1"/>
</dbReference>
<dbReference type="STRING" id="344882.ABB29_02145"/>
<evidence type="ECO:0000313" key="3">
    <source>
        <dbReference type="Proteomes" id="UP000052052"/>
    </source>
</evidence>
<gene>
    <name evidence="2" type="ORF">ABB29_02145</name>
</gene>
<evidence type="ECO:0008006" key="4">
    <source>
        <dbReference type="Google" id="ProtNLM"/>
    </source>
</evidence>
<accession>A0A0R0CPB6</accession>
<protein>
    <recommendedName>
        <fullName evidence="4">DUF3426 domain-containing protein</fullName>
    </recommendedName>
</protein>
<sequence>MAAHPASADTTTTAASSAVVTPADEATTDIAAGPVASPPAQADIAADSPAPSAAATDTDNTPADAAGTDPATAVESAAVVPASEAPPASAPAEASRASGHPASPSFLQRRRSARPSPSPARWQWAVVVVLATLLVLQVLLADRERLAADAAWRPLIGGLCGVLGCSMPAWREPQALTMINRDVRPLPQVPGVLLAKATFRNDARWAQPWPVLLLTLKDADGRSLGARALLPADYLDAAASADIAPGQTAEITVRVREPSASVVAFAFDFH</sequence>
<evidence type="ECO:0000313" key="2">
    <source>
        <dbReference type="EMBL" id="KRG71727.1"/>
    </source>
</evidence>
<evidence type="ECO:0000256" key="1">
    <source>
        <dbReference type="SAM" id="MobiDB-lite"/>
    </source>
</evidence>
<keyword evidence="3" id="KW-1185">Reference proteome</keyword>
<name>A0A0R0CPB6_9GAMM</name>
<dbReference type="Proteomes" id="UP000052052">
    <property type="component" value="Unassembled WGS sequence"/>
</dbReference>
<feature type="compositionally biased region" description="Low complexity" evidence="1">
    <location>
        <begin position="1"/>
        <end position="24"/>
    </location>
</feature>